<sequence>MKTIFKILLLLIITITPIVTYTFIRDDVQFTFNANYKTLNRYFIKAEFDPVNKVIYVDEKVNYINNTGKKLKKIYFHIYPNAFKTAKTAPYFEEDFYEAYPNGFDSGYIDIKKVTVDNRKSKYNIIGRDHTILMIELEKWLENGAQITVQIQGRVKIPNSRGRFGYDKYTFNITNWYPILAVYDEDGWNLDPYYKLGDPFYSDISNYRVEFIVPSDYFPVSTGVIIDKKRLNDRMKYYIKADNVRDFAIILSNKFKKQEAWVDNIRVVSYCFDDAYKKEALQYAVDSIKVFNDLFGEYPYEEFEVVASDFYIGGMEYPNVVMIDKDIYSYGQLDILEYIIVHETAHQWWYGVVGNDQIDEPWLDESLTEYSTILYYEKKYGQEVKNKVFNQMVINRFNKYEDYSFINKSINKSLKNFNSWREYSALVYQKGAISLNEFRRKIGDEKFFNILKLYFERNKFKNAKTEDFIEICREVLKLKNDETIMKQLSIR</sequence>
<keyword evidence="2" id="KW-0862">Zinc</keyword>
<dbReference type="CDD" id="cd09604">
    <property type="entry name" value="M1_APN_like"/>
    <property type="match status" value="1"/>
</dbReference>
<dbReference type="OrthoDB" id="9814383at2"/>
<dbReference type="AlphaFoldDB" id="A0A1M5VB72"/>
<dbReference type="InterPro" id="IPR034015">
    <property type="entry name" value="M1_LTA4H"/>
</dbReference>
<evidence type="ECO:0000313" key="5">
    <source>
        <dbReference type="Proteomes" id="UP000183967"/>
    </source>
</evidence>
<comment type="cofactor">
    <cofactor evidence="2">
        <name>Zn(2+)</name>
        <dbReference type="ChEBI" id="CHEBI:29105"/>
    </cofactor>
    <text evidence="2">Binds 1 zinc ion per subunit.</text>
</comment>
<keyword evidence="2" id="KW-0479">Metal-binding</keyword>
<dbReference type="SUPFAM" id="SSF55486">
    <property type="entry name" value="Metalloproteases ('zincins'), catalytic domain"/>
    <property type="match status" value="1"/>
</dbReference>
<evidence type="ECO:0000259" key="3">
    <source>
        <dbReference type="Pfam" id="PF01433"/>
    </source>
</evidence>
<dbReference type="GO" id="GO:0008270">
    <property type="term" value="F:zinc ion binding"/>
    <property type="evidence" value="ECO:0007669"/>
    <property type="project" value="InterPro"/>
</dbReference>
<dbReference type="PANTHER" id="PTHR45726:SF3">
    <property type="entry name" value="LEUKOTRIENE A-4 HYDROLASE"/>
    <property type="match status" value="1"/>
</dbReference>
<feature type="binding site" evidence="2">
    <location>
        <position position="346"/>
    </location>
    <ligand>
        <name>Zn(2+)</name>
        <dbReference type="ChEBI" id="CHEBI:29105"/>
        <note>catalytic</note>
    </ligand>
</feature>
<dbReference type="PANTHER" id="PTHR45726">
    <property type="entry name" value="LEUKOTRIENE A-4 HYDROLASE"/>
    <property type="match status" value="1"/>
</dbReference>
<name>A0A1M5VB72_9FIRM</name>
<protein>
    <submittedName>
        <fullName evidence="4">Peptidase family M1</fullName>
    </submittedName>
</protein>
<dbReference type="Gene3D" id="1.10.390.10">
    <property type="entry name" value="Neutral Protease Domain 2"/>
    <property type="match status" value="1"/>
</dbReference>
<dbReference type="GO" id="GO:0008237">
    <property type="term" value="F:metallopeptidase activity"/>
    <property type="evidence" value="ECO:0007669"/>
    <property type="project" value="InterPro"/>
</dbReference>
<feature type="active site" description="Proton donor" evidence="1">
    <location>
        <position position="428"/>
    </location>
</feature>
<keyword evidence="5" id="KW-1185">Reference proteome</keyword>
<dbReference type="InterPro" id="IPR027268">
    <property type="entry name" value="Peptidase_M4/M1_CTD_sf"/>
</dbReference>
<evidence type="ECO:0000256" key="1">
    <source>
        <dbReference type="PIRSR" id="PIRSR634015-1"/>
    </source>
</evidence>
<accession>A0A1M5VB72</accession>
<feature type="binding site" evidence="2">
    <location>
        <position position="365"/>
    </location>
    <ligand>
        <name>Zn(2+)</name>
        <dbReference type="ChEBI" id="CHEBI:29105"/>
        <note>catalytic</note>
    </ligand>
</feature>
<feature type="active site" description="Proton acceptor" evidence="1">
    <location>
        <position position="343"/>
    </location>
</feature>
<reference evidence="5" key="1">
    <citation type="submission" date="2016-11" db="EMBL/GenBank/DDBJ databases">
        <authorList>
            <person name="Varghese N."/>
            <person name="Submissions S."/>
        </authorList>
    </citation>
    <scope>NUCLEOTIDE SEQUENCE [LARGE SCALE GENOMIC DNA]</scope>
    <source>
        <strain evidence="5">DSM 13643</strain>
    </source>
</reference>
<dbReference type="RefSeq" id="WP_073197169.1">
    <property type="nucleotide sequence ID" value="NZ_FQXO01000054.1"/>
</dbReference>
<evidence type="ECO:0000313" key="4">
    <source>
        <dbReference type="EMBL" id="SHH72467.1"/>
    </source>
</evidence>
<feature type="binding site" evidence="2">
    <location>
        <position position="342"/>
    </location>
    <ligand>
        <name>Zn(2+)</name>
        <dbReference type="ChEBI" id="CHEBI:29105"/>
        <note>catalytic</note>
    </ligand>
</feature>
<dbReference type="EMBL" id="FQXO01000054">
    <property type="protein sequence ID" value="SHH72467.1"/>
    <property type="molecule type" value="Genomic_DNA"/>
</dbReference>
<dbReference type="Proteomes" id="UP000183967">
    <property type="component" value="Unassembled WGS sequence"/>
</dbReference>
<evidence type="ECO:0000256" key="2">
    <source>
        <dbReference type="PIRSR" id="PIRSR634015-3"/>
    </source>
</evidence>
<dbReference type="Pfam" id="PF01433">
    <property type="entry name" value="Peptidase_M1"/>
    <property type="match status" value="1"/>
</dbReference>
<gene>
    <name evidence="4" type="ORF">SAMN02745135_01845</name>
</gene>
<feature type="domain" description="Peptidase M1 membrane alanine aminopeptidase" evidence="3">
    <location>
        <begin position="280"/>
        <end position="479"/>
    </location>
</feature>
<organism evidence="4 5">
    <name type="scientific">Caloranaerobacter azorensis DSM 13643</name>
    <dbReference type="NCBI Taxonomy" id="1121264"/>
    <lineage>
        <taxon>Bacteria</taxon>
        <taxon>Bacillati</taxon>
        <taxon>Bacillota</taxon>
        <taxon>Tissierellia</taxon>
        <taxon>Tissierellales</taxon>
        <taxon>Thermohalobacteraceae</taxon>
        <taxon>Caloranaerobacter</taxon>
    </lineage>
</organism>
<dbReference type="InterPro" id="IPR014782">
    <property type="entry name" value="Peptidase_M1_dom"/>
</dbReference>
<proteinExistence type="predicted"/>